<keyword evidence="4 11" id="KW-0863">Zinc-finger</keyword>
<evidence type="ECO:0000256" key="3">
    <source>
        <dbReference type="ARBA" id="ARBA00022737"/>
    </source>
</evidence>
<feature type="domain" description="C2H2-type" evidence="13">
    <location>
        <begin position="274"/>
        <end position="305"/>
    </location>
</feature>
<dbReference type="PROSITE" id="PS00028">
    <property type="entry name" value="ZINC_FINGER_C2H2_1"/>
    <property type="match status" value="4"/>
</dbReference>
<feature type="domain" description="C2H2-type" evidence="13">
    <location>
        <begin position="246"/>
        <end position="273"/>
    </location>
</feature>
<evidence type="ECO:0000256" key="12">
    <source>
        <dbReference type="SAM" id="MobiDB-lite"/>
    </source>
</evidence>
<keyword evidence="5" id="KW-0862">Zinc</keyword>
<keyword evidence="9" id="KW-0804">Transcription</keyword>
<evidence type="ECO:0000256" key="10">
    <source>
        <dbReference type="ARBA" id="ARBA00023242"/>
    </source>
</evidence>
<dbReference type="SUPFAM" id="SSF57667">
    <property type="entry name" value="beta-beta-alpha zinc fingers"/>
    <property type="match status" value="3"/>
</dbReference>
<evidence type="ECO:0000256" key="5">
    <source>
        <dbReference type="ARBA" id="ARBA00022833"/>
    </source>
</evidence>
<keyword evidence="2" id="KW-0479">Metal-binding</keyword>
<evidence type="ECO:0000256" key="11">
    <source>
        <dbReference type="PROSITE-ProRule" id="PRU00042"/>
    </source>
</evidence>
<gene>
    <name evidence="14" type="ORF">ODALV1_LOCUS7712</name>
</gene>
<proteinExistence type="predicted"/>
<feature type="domain" description="C2H2-type" evidence="13">
    <location>
        <begin position="216"/>
        <end position="245"/>
    </location>
</feature>
<keyword evidence="15" id="KW-1185">Reference proteome</keyword>
<feature type="region of interest" description="Disordered" evidence="12">
    <location>
        <begin position="291"/>
        <end position="328"/>
    </location>
</feature>
<keyword evidence="7" id="KW-0238">DNA-binding</keyword>
<feature type="compositionally biased region" description="Basic residues" evidence="12">
    <location>
        <begin position="313"/>
        <end position="322"/>
    </location>
</feature>
<name>A0ABP1QCH3_9HEXA</name>
<dbReference type="SMART" id="SM00355">
    <property type="entry name" value="ZnF_C2H2"/>
    <property type="match status" value="6"/>
</dbReference>
<feature type="domain" description="C2H2-type" evidence="13">
    <location>
        <begin position="158"/>
        <end position="187"/>
    </location>
</feature>
<dbReference type="InterPro" id="IPR036236">
    <property type="entry name" value="Znf_C2H2_sf"/>
</dbReference>
<sequence length="748" mass="81198">MNIEVTFGDSDSILNAHSVSKSNINTDTKDVNLINSSSPAQLRYSIESNQSNGNESITASSSSSPSQMHVSLSIPMEQDSNQSTSRDSSSTSHRSYNGERFRGSGRFKTTRSLSATSSLSSSYSRHQCTYSPGTCTRTYSTLGNLKTHLKTHKGEYKFKCAETTCNKSFLTSYSLKIHVRVHTKQKPFECDKCLDRRFTTLYRLRAHQRVHTGETFNCTENNCLKSFTTLSDLKKHFRVHTNERPYRCIQCGKAFSAQHHLKTHGRVHTGERAYQCQACGRKFASRNSLRGHVGRKHGSHSDSSSQASDEGRRNRRHQHQHQPIKVEENAEVGKEVDLQEVTVTALLTQPSGSALQNSNIENGNVFDSNELVTPMSTNSIIPQIPPPALNVQDTIPIQQTSGGTIAVPGPSGVLSSLKPNEESVPSSENFNALGGYALIPLTRNQMELLNNKVMTLDELIKDSNNDNVTTTTNNDNFSAEQSLQSSMNTYLDPSEILELEQMLNIAVTNNSASLNGSPGFASNSGWNFENFGAGNPIANNASQSQNEQQLFSGVLNGLPNIQQQPPPQPVNVQTLQRPQAPVSTFNGSANIPFGASSASVPVQNNEAVGGAGGNNERSLVVANQNENSMENRESNMSCCGGALDKDSKLPNGHVTRTVLCACQKCNHSQPLGNDKLGGNGPSTSSSSAMTTNKRGCCVVVCLKTLDKLRKFMCQRNGMSNKSITSKDLVSEEQGSCCSGDANGANCCS</sequence>
<evidence type="ECO:0000256" key="2">
    <source>
        <dbReference type="ARBA" id="ARBA00022723"/>
    </source>
</evidence>
<dbReference type="PANTHER" id="PTHR14003">
    <property type="entry name" value="TRANSCRIPTIONAL REPRESSOR PROTEIN YY"/>
    <property type="match status" value="1"/>
</dbReference>
<feature type="compositionally biased region" description="Low complexity" evidence="12">
    <location>
        <begin position="51"/>
        <end position="95"/>
    </location>
</feature>
<evidence type="ECO:0000256" key="4">
    <source>
        <dbReference type="ARBA" id="ARBA00022771"/>
    </source>
</evidence>
<keyword evidence="6" id="KW-0805">Transcription regulation</keyword>
<dbReference type="InterPro" id="IPR013087">
    <property type="entry name" value="Znf_C2H2_type"/>
</dbReference>
<dbReference type="PROSITE" id="PS50157">
    <property type="entry name" value="ZINC_FINGER_C2H2_2"/>
    <property type="match status" value="6"/>
</dbReference>
<dbReference type="Pfam" id="PF00096">
    <property type="entry name" value="zf-C2H2"/>
    <property type="match status" value="1"/>
</dbReference>
<evidence type="ECO:0000313" key="15">
    <source>
        <dbReference type="Proteomes" id="UP001642540"/>
    </source>
</evidence>
<keyword evidence="3" id="KW-0677">Repeat</keyword>
<evidence type="ECO:0000259" key="13">
    <source>
        <dbReference type="PROSITE" id="PS50157"/>
    </source>
</evidence>
<keyword evidence="8" id="KW-0010">Activator</keyword>
<dbReference type="Gene3D" id="3.30.160.60">
    <property type="entry name" value="Classic Zinc Finger"/>
    <property type="match status" value="6"/>
</dbReference>
<evidence type="ECO:0000256" key="1">
    <source>
        <dbReference type="ARBA" id="ARBA00004123"/>
    </source>
</evidence>
<reference evidence="14 15" key="1">
    <citation type="submission" date="2024-08" db="EMBL/GenBank/DDBJ databases">
        <authorList>
            <person name="Cucini C."/>
            <person name="Frati F."/>
        </authorList>
    </citation>
    <scope>NUCLEOTIDE SEQUENCE [LARGE SCALE GENOMIC DNA]</scope>
</reference>
<comment type="subcellular location">
    <subcellularLocation>
        <location evidence="1">Nucleus</location>
    </subcellularLocation>
</comment>
<evidence type="ECO:0000256" key="8">
    <source>
        <dbReference type="ARBA" id="ARBA00023159"/>
    </source>
</evidence>
<organism evidence="14 15">
    <name type="scientific">Orchesella dallaii</name>
    <dbReference type="NCBI Taxonomy" id="48710"/>
    <lineage>
        <taxon>Eukaryota</taxon>
        <taxon>Metazoa</taxon>
        <taxon>Ecdysozoa</taxon>
        <taxon>Arthropoda</taxon>
        <taxon>Hexapoda</taxon>
        <taxon>Collembola</taxon>
        <taxon>Entomobryomorpha</taxon>
        <taxon>Entomobryoidea</taxon>
        <taxon>Orchesellidae</taxon>
        <taxon>Orchesellinae</taxon>
        <taxon>Orchesella</taxon>
    </lineage>
</organism>
<protein>
    <recommendedName>
        <fullName evidence="13">C2H2-type domain-containing protein</fullName>
    </recommendedName>
</protein>
<feature type="domain" description="C2H2-type" evidence="13">
    <location>
        <begin position="126"/>
        <end position="157"/>
    </location>
</feature>
<feature type="region of interest" description="Disordered" evidence="12">
    <location>
        <begin position="49"/>
        <end position="109"/>
    </location>
</feature>
<evidence type="ECO:0000313" key="14">
    <source>
        <dbReference type="EMBL" id="CAL8090644.1"/>
    </source>
</evidence>
<evidence type="ECO:0000256" key="6">
    <source>
        <dbReference type="ARBA" id="ARBA00023015"/>
    </source>
</evidence>
<keyword evidence="10" id="KW-0539">Nucleus</keyword>
<dbReference type="PANTHER" id="PTHR14003:SF24">
    <property type="entry name" value="ZINC FINGER PROTEIN 410"/>
    <property type="match status" value="1"/>
</dbReference>
<evidence type="ECO:0000256" key="9">
    <source>
        <dbReference type="ARBA" id="ARBA00023163"/>
    </source>
</evidence>
<comment type="caution">
    <text evidence="14">The sequence shown here is derived from an EMBL/GenBank/DDBJ whole genome shotgun (WGS) entry which is preliminary data.</text>
</comment>
<feature type="domain" description="C2H2-type" evidence="13">
    <location>
        <begin position="188"/>
        <end position="216"/>
    </location>
</feature>
<accession>A0ABP1QCH3</accession>
<evidence type="ECO:0000256" key="7">
    <source>
        <dbReference type="ARBA" id="ARBA00023125"/>
    </source>
</evidence>
<dbReference type="EMBL" id="CAXLJM020000024">
    <property type="protein sequence ID" value="CAL8090644.1"/>
    <property type="molecule type" value="Genomic_DNA"/>
</dbReference>
<dbReference type="Proteomes" id="UP001642540">
    <property type="component" value="Unassembled WGS sequence"/>
</dbReference>